<feature type="region of interest" description="Disordered" evidence="11">
    <location>
        <begin position="19"/>
        <end position="107"/>
    </location>
</feature>
<feature type="transmembrane region" description="Helical" evidence="12">
    <location>
        <begin position="468"/>
        <end position="488"/>
    </location>
</feature>
<dbReference type="OrthoDB" id="6429739at2759"/>
<keyword evidence="8" id="KW-0406">Ion transport</keyword>
<evidence type="ECO:0000313" key="14">
    <source>
        <dbReference type="Proteomes" id="UP000094527"/>
    </source>
</evidence>
<dbReference type="Pfam" id="PF03189">
    <property type="entry name" value="Otopetrin"/>
    <property type="match status" value="1"/>
</dbReference>
<dbReference type="AlphaFoldDB" id="A0A1D2N8J4"/>
<feature type="region of interest" description="Disordered" evidence="11">
    <location>
        <begin position="168"/>
        <end position="191"/>
    </location>
</feature>
<dbReference type="OMA" id="DGFLITC"/>
<keyword evidence="4" id="KW-1003">Cell membrane</keyword>
<organism evidence="13 14">
    <name type="scientific">Orchesella cincta</name>
    <name type="common">Springtail</name>
    <name type="synonym">Podura cincta</name>
    <dbReference type="NCBI Taxonomy" id="48709"/>
    <lineage>
        <taxon>Eukaryota</taxon>
        <taxon>Metazoa</taxon>
        <taxon>Ecdysozoa</taxon>
        <taxon>Arthropoda</taxon>
        <taxon>Hexapoda</taxon>
        <taxon>Collembola</taxon>
        <taxon>Entomobryomorpha</taxon>
        <taxon>Entomobryoidea</taxon>
        <taxon>Orchesellidae</taxon>
        <taxon>Orchesellinae</taxon>
        <taxon>Orchesella</taxon>
    </lineage>
</organism>
<evidence type="ECO:0000256" key="3">
    <source>
        <dbReference type="ARBA" id="ARBA00022448"/>
    </source>
</evidence>
<dbReference type="PANTHER" id="PTHR21522">
    <property type="entry name" value="PROTON CHANNEL OTOP"/>
    <property type="match status" value="1"/>
</dbReference>
<protein>
    <submittedName>
        <fullName evidence="13">Otopetrin-1</fullName>
    </submittedName>
</protein>
<keyword evidence="9 12" id="KW-0472">Membrane</keyword>
<keyword evidence="5 12" id="KW-0812">Transmembrane</keyword>
<name>A0A1D2N8J4_ORCCI</name>
<dbReference type="EMBL" id="LJIJ01000146">
    <property type="protein sequence ID" value="ODN01583.1"/>
    <property type="molecule type" value="Genomic_DNA"/>
</dbReference>
<keyword evidence="10" id="KW-0407">Ion channel</keyword>
<dbReference type="GO" id="GO:0005886">
    <property type="term" value="C:plasma membrane"/>
    <property type="evidence" value="ECO:0007669"/>
    <property type="project" value="UniProtKB-SubCell"/>
</dbReference>
<gene>
    <name evidence="13" type="ORF">Ocin01_05067</name>
</gene>
<feature type="transmembrane region" description="Helical" evidence="12">
    <location>
        <begin position="570"/>
        <end position="591"/>
    </location>
</feature>
<feature type="transmembrane region" description="Helical" evidence="12">
    <location>
        <begin position="540"/>
        <end position="564"/>
    </location>
</feature>
<evidence type="ECO:0000256" key="9">
    <source>
        <dbReference type="ARBA" id="ARBA00023136"/>
    </source>
</evidence>
<evidence type="ECO:0000256" key="5">
    <source>
        <dbReference type="ARBA" id="ARBA00022692"/>
    </source>
</evidence>
<evidence type="ECO:0000256" key="12">
    <source>
        <dbReference type="SAM" id="Phobius"/>
    </source>
</evidence>
<feature type="transmembrane region" description="Helical" evidence="12">
    <location>
        <begin position="641"/>
        <end position="663"/>
    </location>
</feature>
<dbReference type="Proteomes" id="UP000094527">
    <property type="component" value="Unassembled WGS sequence"/>
</dbReference>
<dbReference type="PANTHER" id="PTHR21522:SF61">
    <property type="entry name" value="PROTON CHANNEL OTOPLC"/>
    <property type="match status" value="1"/>
</dbReference>
<sequence length="691" mass="77450">MGWLFSHVIKKRAKKKITRGVNSIKSRLQSPNKAVTEGGEASSEDELADPAVLYPETDNEAGIGSDLENSKPSKEVTSCSHSEDSDDQLTPLPTDEGGNKTPLMPRQMANNHPTILIQPMNSHLHPHPHNLHVTINSVPGHDGMPTTPPLLHMSNMKKSNIILEALEPPKTKGKLSRTQSVESSKYDSSSGQRSHFGSFYLRMGAVAFGVGSMIYSCLEFGQSLEQGPDTKCHSYMQAITPVVRIVFTFMQMYFIFLNSSMSVSKVSWVKQFGLMHLIGTNLCVWLNVLVQETKHEILHFYDPENGTITVGYGLNYYGKPKKLEEHNKVMAAATSSPPSYPPSALVQDDHDVFLSMVNSTANILSGNGHGVIHRLKRGLKGPHSIYECARENIMGSLVNSASPFLFPCTIEYSLICAAICYVMWKSMAKRRVRQITLKRTMTADSTLNQTEARNVHHYTVDCAGSNKGLFIGIFFLVGTIMSLILNFVLMKHHEHMEFAFWEVNMTEITLYAVSTLAVLIGMCQMRQLRYESGKNLELDNILLIVAQSGSFMFNVFCIVGGQLTPLESNPWILVTPLLCLIQLLLQTLFILDASKRVIANSELARRKPGREIVTFLLVTNLAMWLINALEKSRGDSHPHLLRFFGVWAWTIITDISMPLAIFYRFHSTVCLCEIWKKAYKARKFDSDRLQI</sequence>
<evidence type="ECO:0000256" key="8">
    <source>
        <dbReference type="ARBA" id="ARBA00023065"/>
    </source>
</evidence>
<dbReference type="GO" id="GO:0015252">
    <property type="term" value="F:proton channel activity"/>
    <property type="evidence" value="ECO:0007669"/>
    <property type="project" value="InterPro"/>
</dbReference>
<evidence type="ECO:0000313" key="13">
    <source>
        <dbReference type="EMBL" id="ODN01583.1"/>
    </source>
</evidence>
<feature type="transmembrane region" description="Helical" evidence="12">
    <location>
        <begin position="612"/>
        <end position="629"/>
    </location>
</feature>
<feature type="transmembrane region" description="Helical" evidence="12">
    <location>
        <begin position="404"/>
        <end position="424"/>
    </location>
</feature>
<feature type="compositionally biased region" description="Polar residues" evidence="11">
    <location>
        <begin position="20"/>
        <end position="33"/>
    </location>
</feature>
<feature type="transmembrane region" description="Helical" evidence="12">
    <location>
        <begin position="508"/>
        <end position="528"/>
    </location>
</feature>
<evidence type="ECO:0000256" key="7">
    <source>
        <dbReference type="ARBA" id="ARBA00022989"/>
    </source>
</evidence>
<comment type="similarity">
    <text evidence="2">Belongs to the otopetrin family.</text>
</comment>
<evidence type="ECO:0000256" key="6">
    <source>
        <dbReference type="ARBA" id="ARBA00022781"/>
    </source>
</evidence>
<dbReference type="STRING" id="48709.A0A1D2N8J4"/>
<keyword evidence="6" id="KW-0375">Hydrogen ion transport</keyword>
<reference evidence="13 14" key="1">
    <citation type="journal article" date="2016" name="Genome Biol. Evol.">
        <title>Gene Family Evolution Reflects Adaptation to Soil Environmental Stressors in the Genome of the Collembolan Orchesella cincta.</title>
        <authorList>
            <person name="Faddeeva-Vakhrusheva A."/>
            <person name="Derks M.F."/>
            <person name="Anvar S.Y."/>
            <person name="Agamennone V."/>
            <person name="Suring W."/>
            <person name="Smit S."/>
            <person name="van Straalen N.M."/>
            <person name="Roelofs D."/>
        </authorList>
    </citation>
    <scope>NUCLEOTIDE SEQUENCE [LARGE SCALE GENOMIC DNA]</scope>
    <source>
        <tissue evidence="13">Mixed pool</tissue>
    </source>
</reference>
<comment type="subcellular location">
    <subcellularLocation>
        <location evidence="1">Cell membrane</location>
        <topology evidence="1">Multi-pass membrane protein</topology>
    </subcellularLocation>
</comment>
<feature type="compositionally biased region" description="Polar residues" evidence="11">
    <location>
        <begin position="176"/>
        <end position="191"/>
    </location>
</feature>
<evidence type="ECO:0000256" key="11">
    <source>
        <dbReference type="SAM" id="MobiDB-lite"/>
    </source>
</evidence>
<proteinExistence type="inferred from homology"/>
<comment type="caution">
    <text evidence="13">The sequence shown here is derived from an EMBL/GenBank/DDBJ whole genome shotgun (WGS) entry which is preliminary data.</text>
</comment>
<evidence type="ECO:0000256" key="4">
    <source>
        <dbReference type="ARBA" id="ARBA00022475"/>
    </source>
</evidence>
<keyword evidence="3" id="KW-0813">Transport</keyword>
<dbReference type="InterPro" id="IPR004878">
    <property type="entry name" value="Otopetrin"/>
</dbReference>
<evidence type="ECO:0000256" key="10">
    <source>
        <dbReference type="ARBA" id="ARBA00023303"/>
    </source>
</evidence>
<evidence type="ECO:0000256" key="1">
    <source>
        <dbReference type="ARBA" id="ARBA00004651"/>
    </source>
</evidence>
<keyword evidence="14" id="KW-1185">Reference proteome</keyword>
<evidence type="ECO:0000256" key="2">
    <source>
        <dbReference type="ARBA" id="ARBA00006513"/>
    </source>
</evidence>
<accession>A0A1D2N8J4</accession>
<keyword evidence="7 12" id="KW-1133">Transmembrane helix</keyword>